<keyword evidence="1" id="KW-0175">Coiled coil</keyword>
<protein>
    <submittedName>
        <fullName evidence="2">Uncharacterized protein</fullName>
    </submittedName>
</protein>
<dbReference type="EMBL" id="RCOR01000031">
    <property type="protein sequence ID" value="RSN68330.1"/>
    <property type="molecule type" value="Genomic_DNA"/>
</dbReference>
<evidence type="ECO:0000313" key="2">
    <source>
        <dbReference type="EMBL" id="RSN68330.1"/>
    </source>
</evidence>
<evidence type="ECO:0000256" key="1">
    <source>
        <dbReference type="SAM" id="Coils"/>
    </source>
</evidence>
<accession>A0A3R9QYG0</accession>
<gene>
    <name evidence="2" type="ORF">D9Q81_06350</name>
</gene>
<sequence>MYTLTAAFALGFLYGRGAKPKMIPVPPKVIYLPPSRINDIATKTSFPLDEFYKTGLDPQSLDFVLEKAEILYRVFQRRENCILMLQNAARALNEGRISPSTYRAITRRYTAELIALERDMERVAEDLRRAINQARWKGRVQSGSNELQ</sequence>
<comment type="caution">
    <text evidence="2">The sequence shown here is derived from an EMBL/GenBank/DDBJ whole genome shotgun (WGS) entry which is preliminary data.</text>
</comment>
<organism evidence="2 3">
    <name type="scientific">Candidatus Korarchaeum cryptofilum</name>
    <dbReference type="NCBI Taxonomy" id="498846"/>
    <lineage>
        <taxon>Archaea</taxon>
        <taxon>Thermoproteota</taxon>
        <taxon>Candidatus Korarchaeia</taxon>
        <taxon>Candidatus Korarchaeales</taxon>
        <taxon>Candidatus Korarchaeaceae</taxon>
        <taxon>Candidatus Korarchaeum</taxon>
    </lineage>
</organism>
<name>A0A3R9QYG0_9CREN</name>
<proteinExistence type="predicted"/>
<evidence type="ECO:0000313" key="3">
    <source>
        <dbReference type="Proteomes" id="UP000278149"/>
    </source>
</evidence>
<dbReference type="AlphaFoldDB" id="A0A3R9QYG0"/>
<feature type="coiled-coil region" evidence="1">
    <location>
        <begin position="106"/>
        <end position="133"/>
    </location>
</feature>
<reference evidence="2 3" key="1">
    <citation type="submission" date="2018-10" db="EMBL/GenBank/DDBJ databases">
        <title>Co-occurring genomic capacity for anaerobic methane metabolism and dissimilatory sulfite reduction discovered in the Korarchaeota.</title>
        <authorList>
            <person name="Mckay L.J."/>
            <person name="Dlakic M."/>
            <person name="Fields M.W."/>
            <person name="Delmont T.O."/>
            <person name="Eren A.M."/>
            <person name="Jay Z.J."/>
            <person name="Klingelsmith K.B."/>
            <person name="Rusch D.B."/>
            <person name="Inskeep W.P."/>
        </authorList>
    </citation>
    <scope>NUCLEOTIDE SEQUENCE [LARGE SCALE GENOMIC DNA]</scope>
    <source>
        <strain evidence="2 3">WS</strain>
    </source>
</reference>
<dbReference type="RefSeq" id="WP_125742045.1">
    <property type="nucleotide sequence ID" value="NZ_RCOR01000031.1"/>
</dbReference>
<dbReference type="Proteomes" id="UP000278149">
    <property type="component" value="Unassembled WGS sequence"/>
</dbReference>